<reference evidence="2 3" key="1">
    <citation type="submission" date="2014-02" db="EMBL/GenBank/DDBJ databases">
        <title>Single nucleus genome sequencing reveals high similarity among nuclei of an endomycorrhizal fungus.</title>
        <authorList>
            <person name="Lin K."/>
            <person name="Geurts R."/>
            <person name="Zhang Z."/>
            <person name="Limpens E."/>
            <person name="Saunders D.G."/>
            <person name="Mu D."/>
            <person name="Pang E."/>
            <person name="Cao H."/>
            <person name="Cha H."/>
            <person name="Lin T."/>
            <person name="Zhou Q."/>
            <person name="Shang Y."/>
            <person name="Li Y."/>
            <person name="Ivanov S."/>
            <person name="Sharma T."/>
            <person name="Velzen R.V."/>
            <person name="Ruijter N.D."/>
            <person name="Aanen D.K."/>
            <person name="Win J."/>
            <person name="Kamoun S."/>
            <person name="Bisseling T."/>
            <person name="Huang S."/>
        </authorList>
    </citation>
    <scope>NUCLEOTIDE SEQUENCE [LARGE SCALE GENOMIC DNA]</scope>
    <source>
        <strain evidence="3">DAOM197198w</strain>
    </source>
</reference>
<gene>
    <name evidence="2" type="ORF">RirG_212650</name>
</gene>
<keyword evidence="3" id="KW-1185">Reference proteome</keyword>
<sequence>MSNTENTENTAYIATQGSSALAGVGTNPTGKKLDENTAHVDPHKGSTALDSVGTVPENIQKNPAQTQPQPKNATEYVTGAISNVYTTAKETLLGIQSASTAKSQDQKAEDDKNKNL</sequence>
<feature type="region of interest" description="Disordered" evidence="1">
    <location>
        <begin position="1"/>
        <end position="73"/>
    </location>
</feature>
<comment type="caution">
    <text evidence="2">The sequence shown here is derived from an EMBL/GenBank/DDBJ whole genome shotgun (WGS) entry which is preliminary data.</text>
</comment>
<organism evidence="2 3">
    <name type="scientific">Rhizophagus irregularis (strain DAOM 197198w)</name>
    <name type="common">Glomus intraradices</name>
    <dbReference type="NCBI Taxonomy" id="1432141"/>
    <lineage>
        <taxon>Eukaryota</taxon>
        <taxon>Fungi</taxon>
        <taxon>Fungi incertae sedis</taxon>
        <taxon>Mucoromycota</taxon>
        <taxon>Glomeromycotina</taxon>
        <taxon>Glomeromycetes</taxon>
        <taxon>Glomerales</taxon>
        <taxon>Glomeraceae</taxon>
        <taxon>Rhizophagus</taxon>
    </lineage>
</organism>
<evidence type="ECO:0000313" key="2">
    <source>
        <dbReference type="EMBL" id="EXX56826.1"/>
    </source>
</evidence>
<dbReference type="OrthoDB" id="2437912at2759"/>
<dbReference type="EMBL" id="JEMT01027513">
    <property type="protein sequence ID" value="EXX56826.1"/>
    <property type="molecule type" value="Genomic_DNA"/>
</dbReference>
<feature type="compositionally biased region" description="Polar residues" evidence="1">
    <location>
        <begin position="57"/>
        <end position="72"/>
    </location>
</feature>
<dbReference type="Proteomes" id="UP000022910">
    <property type="component" value="Unassembled WGS sequence"/>
</dbReference>
<protein>
    <submittedName>
        <fullName evidence="2">Uncharacterized protein</fullName>
    </submittedName>
</protein>
<evidence type="ECO:0000313" key="3">
    <source>
        <dbReference type="Proteomes" id="UP000022910"/>
    </source>
</evidence>
<feature type="compositionally biased region" description="Polar residues" evidence="1">
    <location>
        <begin position="1"/>
        <end position="19"/>
    </location>
</feature>
<accession>A0A015KBG1</accession>
<name>A0A015KBG1_RHIIW</name>
<dbReference type="AlphaFoldDB" id="A0A015KBG1"/>
<evidence type="ECO:0000256" key="1">
    <source>
        <dbReference type="SAM" id="MobiDB-lite"/>
    </source>
</evidence>
<feature type="compositionally biased region" description="Basic and acidic residues" evidence="1">
    <location>
        <begin position="104"/>
        <end position="116"/>
    </location>
</feature>
<feature type="region of interest" description="Disordered" evidence="1">
    <location>
        <begin position="96"/>
        <end position="116"/>
    </location>
</feature>
<proteinExistence type="predicted"/>
<feature type="compositionally biased region" description="Basic and acidic residues" evidence="1">
    <location>
        <begin position="31"/>
        <end position="44"/>
    </location>
</feature>